<gene>
    <name evidence="1" type="ORF">FOXG_18681</name>
</gene>
<accession>A0A0J9WJH2</accession>
<evidence type="ECO:0000313" key="2">
    <source>
        <dbReference type="Proteomes" id="UP000009097"/>
    </source>
</evidence>
<dbReference type="VEuPathDB" id="FungiDB:FOXG_18681"/>
<reference evidence="1" key="2">
    <citation type="journal article" date="2010" name="Nature">
        <title>Comparative genomics reveals mobile pathogenicity chromosomes in Fusarium.</title>
        <authorList>
            <person name="Ma L.J."/>
            <person name="van der Does H.C."/>
            <person name="Borkovich K.A."/>
            <person name="Coleman J.J."/>
            <person name="Daboussi M.J."/>
            <person name="Di Pietro A."/>
            <person name="Dufresne M."/>
            <person name="Freitag M."/>
            <person name="Grabherr M."/>
            <person name="Henrissat B."/>
            <person name="Houterman P.M."/>
            <person name="Kang S."/>
            <person name="Shim W.B."/>
            <person name="Woloshuk C."/>
            <person name="Xie X."/>
            <person name="Xu J.R."/>
            <person name="Antoniw J."/>
            <person name="Baker S.E."/>
            <person name="Bluhm B.H."/>
            <person name="Breakspear A."/>
            <person name="Brown D.W."/>
            <person name="Butchko R.A."/>
            <person name="Chapman S."/>
            <person name="Coulson R."/>
            <person name="Coutinho P.M."/>
            <person name="Danchin E.G."/>
            <person name="Diener A."/>
            <person name="Gale L.R."/>
            <person name="Gardiner D.M."/>
            <person name="Goff S."/>
            <person name="Hammond-Kosack K.E."/>
            <person name="Hilburn K."/>
            <person name="Hua-Van A."/>
            <person name="Jonkers W."/>
            <person name="Kazan K."/>
            <person name="Kodira C.D."/>
            <person name="Koehrsen M."/>
            <person name="Kumar L."/>
            <person name="Lee Y.H."/>
            <person name="Li L."/>
            <person name="Manners J.M."/>
            <person name="Miranda-Saavedra D."/>
            <person name="Mukherjee M."/>
            <person name="Park G."/>
            <person name="Park J."/>
            <person name="Park S.Y."/>
            <person name="Proctor R.H."/>
            <person name="Regev A."/>
            <person name="Ruiz-Roldan M.C."/>
            <person name="Sain D."/>
            <person name="Sakthikumar S."/>
            <person name="Sykes S."/>
            <person name="Schwartz D.C."/>
            <person name="Turgeon B.G."/>
            <person name="Wapinski I."/>
            <person name="Yoder O."/>
            <person name="Young S."/>
            <person name="Zeng Q."/>
            <person name="Zhou S."/>
            <person name="Galagan J."/>
            <person name="Cuomo C.A."/>
            <person name="Kistler H.C."/>
            <person name="Rep M."/>
        </authorList>
    </citation>
    <scope>NUCLEOTIDE SEQUENCE [LARGE SCALE GENOMIC DNA]</scope>
    <source>
        <strain evidence="1">4287</strain>
    </source>
</reference>
<dbReference type="RefSeq" id="XP_018238322.1">
    <property type="nucleotide sequence ID" value="XM_018398819.1"/>
</dbReference>
<dbReference type="GeneID" id="28959387"/>
<proteinExistence type="predicted"/>
<evidence type="ECO:0000313" key="1">
    <source>
        <dbReference type="EMBL" id="KNB00277.1"/>
    </source>
</evidence>
<dbReference type="AlphaFoldDB" id="A0A0J9WJH2"/>
<protein>
    <submittedName>
        <fullName evidence="1">Uncharacterized protein</fullName>
    </submittedName>
</protein>
<sequence length="151" mass="16669">MNACRQYTLYCHSCLKCSLVFTSFVVGTSFQPQASRERLPNESLKRLLSNTTTDVRNNRLEIKEDEKENNLFKNLKEDYSAKYSKNTELFQVDQACSFNLPYRAVLAAESGAKATLSCKNFSLAPAVSVLLGQKIFTGQNGNKAAAGLAGP</sequence>
<dbReference type="Proteomes" id="UP000009097">
    <property type="component" value="Unassembled WGS sequence"/>
</dbReference>
<organism evidence="1 2">
    <name type="scientific">Fusarium oxysporum f. sp. lycopersici (strain 4287 / CBS 123668 / FGSC 9935 / NRRL 34936)</name>
    <name type="common">Fusarium vascular wilt of tomato</name>
    <dbReference type="NCBI Taxonomy" id="426428"/>
    <lineage>
        <taxon>Eukaryota</taxon>
        <taxon>Fungi</taxon>
        <taxon>Dikarya</taxon>
        <taxon>Ascomycota</taxon>
        <taxon>Pezizomycotina</taxon>
        <taxon>Sordariomycetes</taxon>
        <taxon>Hypocreomycetidae</taxon>
        <taxon>Hypocreales</taxon>
        <taxon>Nectriaceae</taxon>
        <taxon>Fusarium</taxon>
        <taxon>Fusarium oxysporum species complex</taxon>
    </lineage>
</organism>
<name>A0A0J9WJH2_FUSO4</name>
<dbReference type="KEGG" id="fox:FOXG_18681"/>
<dbReference type="EMBL" id="DS231699">
    <property type="protein sequence ID" value="KNB00277.1"/>
    <property type="molecule type" value="Genomic_DNA"/>
</dbReference>
<reference evidence="1" key="1">
    <citation type="submission" date="2007-04" db="EMBL/GenBank/DDBJ databases">
        <authorList>
            <consortium name="The Broad Institute Genome Sequencing Platform"/>
            <person name="Birren B."/>
            <person name="Lander E."/>
            <person name="Galagan J."/>
            <person name="Nusbaum C."/>
            <person name="Devon K."/>
            <person name="Ma L.-J."/>
            <person name="Jaffe D."/>
            <person name="Butler J."/>
            <person name="Alvarez P."/>
            <person name="Gnerre S."/>
            <person name="Grabherr M."/>
            <person name="Kleber M."/>
            <person name="Mauceli E."/>
            <person name="Brockman W."/>
            <person name="MacCallum I.A."/>
            <person name="Young S."/>
            <person name="LaButti K."/>
            <person name="DeCaprio D."/>
            <person name="Crawford M."/>
            <person name="Koehrsen M."/>
            <person name="Engels R."/>
            <person name="Montgomery P."/>
            <person name="Pearson M."/>
            <person name="Howarth C."/>
            <person name="Larson L."/>
            <person name="White J."/>
            <person name="O'Leary S."/>
            <person name="Kodira C."/>
            <person name="Zeng Q."/>
            <person name="Yandava C."/>
            <person name="Alvarado L."/>
            <person name="Kistler C."/>
            <person name="Shim W.-B."/>
            <person name="Kang S."/>
            <person name="Woloshuk C."/>
        </authorList>
    </citation>
    <scope>NUCLEOTIDE SEQUENCE</scope>
    <source>
        <strain evidence="1">4287</strain>
    </source>
</reference>